<feature type="compositionally biased region" description="Basic residues" evidence="1">
    <location>
        <begin position="1"/>
        <end position="10"/>
    </location>
</feature>
<evidence type="ECO:0000313" key="2">
    <source>
        <dbReference type="EMBL" id="MDC8640914.1"/>
    </source>
</evidence>
<dbReference type="EMBL" id="JANWTP010000260">
    <property type="protein sequence ID" value="MDC8640914.1"/>
    <property type="molecule type" value="Genomic_DNA"/>
</dbReference>
<dbReference type="Proteomes" id="UP001140230">
    <property type="component" value="Unassembled WGS sequence"/>
</dbReference>
<evidence type="ECO:0000256" key="1">
    <source>
        <dbReference type="SAM" id="MobiDB-lite"/>
    </source>
</evidence>
<reference evidence="2" key="2">
    <citation type="submission" date="2022-08" db="EMBL/GenBank/DDBJ databases">
        <authorList>
            <person name="Iruegas-Bocardo F."/>
            <person name="Weisberg A.J."/>
            <person name="Riutta E.R."/>
            <person name="Kilday K."/>
            <person name="Bonkowski J.C."/>
            <person name="Creswell T."/>
            <person name="Daughtrey M.L."/>
            <person name="Rane K."/>
            <person name="Grunwald N.J."/>
            <person name="Chang J.H."/>
            <person name="Putnam M.L."/>
        </authorList>
    </citation>
    <scope>NUCLEOTIDE SEQUENCE</scope>
    <source>
        <strain evidence="2">22-338</strain>
    </source>
</reference>
<name>A0A9X4H8A9_9XANT</name>
<protein>
    <submittedName>
        <fullName evidence="2">Uncharacterized protein</fullName>
    </submittedName>
</protein>
<comment type="caution">
    <text evidence="2">The sequence shown here is derived from an EMBL/GenBank/DDBJ whole genome shotgun (WGS) entry which is preliminary data.</text>
</comment>
<evidence type="ECO:0000313" key="3">
    <source>
        <dbReference type="Proteomes" id="UP001140230"/>
    </source>
</evidence>
<dbReference type="RefSeq" id="WP_273664826.1">
    <property type="nucleotide sequence ID" value="NZ_JANWTP010000260.1"/>
</dbReference>
<feature type="compositionally biased region" description="Basic and acidic residues" evidence="1">
    <location>
        <begin position="11"/>
        <end position="20"/>
    </location>
</feature>
<accession>A0A9X4H8A9</accession>
<gene>
    <name evidence="2" type="ORF">NY667_24945</name>
</gene>
<sequence length="210" mass="23329">PEMAKLRRSKRDSPQRRDIPRSQAALFRPSLAVIGASNAKDYNPKKLSTSVMKEEYELRSPYVAKASSWGHSFTYTLRPGIYTRTFELKDGYILIGQDKSFEQSAFWEPRNKPAWTERHEYQGAIFVYKDLKRGARPLFFVPNYLGNGLDSNTAQGIAQRTVTGSTGASAAGGALGGIIVNSIIASRTGKILTVDELNEDPALRSLLEIK</sequence>
<feature type="non-terminal residue" evidence="2">
    <location>
        <position position="1"/>
    </location>
</feature>
<dbReference type="AlphaFoldDB" id="A0A9X4H8A9"/>
<reference evidence="2" key="1">
    <citation type="journal article" date="2022" name="Phytopathology">
        <title>Whole genome sequencing-based tracing of a 2022 introduction and outbreak of Xanthomonas hortorum pv. pelargonii.</title>
        <authorList>
            <person name="Iruegas Bocardo F."/>
            <person name="Weisberg A.J."/>
            <person name="Riutta E.R."/>
            <person name="Kilday K.B."/>
            <person name="Bonkowski J.C."/>
            <person name="Creswell T.C."/>
            <person name="Daughtrey M."/>
            <person name="Rane K.K."/>
            <person name="Grunwald N.J."/>
            <person name="Chang J.H."/>
            <person name="Putnam M."/>
        </authorList>
    </citation>
    <scope>NUCLEOTIDE SEQUENCE</scope>
    <source>
        <strain evidence="2">22-338</strain>
    </source>
</reference>
<organism evidence="2 3">
    <name type="scientific">Xanthomonas hortorum pv. hederae</name>
    <dbReference type="NCBI Taxonomy" id="453603"/>
    <lineage>
        <taxon>Bacteria</taxon>
        <taxon>Pseudomonadati</taxon>
        <taxon>Pseudomonadota</taxon>
        <taxon>Gammaproteobacteria</taxon>
        <taxon>Lysobacterales</taxon>
        <taxon>Lysobacteraceae</taxon>
        <taxon>Xanthomonas</taxon>
    </lineage>
</organism>
<proteinExistence type="predicted"/>
<feature type="region of interest" description="Disordered" evidence="1">
    <location>
        <begin position="1"/>
        <end position="20"/>
    </location>
</feature>